<dbReference type="InterPro" id="IPR025333">
    <property type="entry name" value="DUF4239"/>
</dbReference>
<reference evidence="3" key="1">
    <citation type="submission" date="2016-10" db="EMBL/GenBank/DDBJ databases">
        <authorList>
            <person name="Varghese N."/>
            <person name="Submissions S."/>
        </authorList>
    </citation>
    <scope>NUCLEOTIDE SEQUENCE [LARGE SCALE GENOMIC DNA]</scope>
    <source>
        <strain evidence="3">DSM 17834</strain>
    </source>
</reference>
<name>A0A1I5RVR6_9PSED</name>
<keyword evidence="1" id="KW-0472">Membrane</keyword>
<dbReference type="AlphaFoldDB" id="A0A1I5RVR6"/>
<protein>
    <recommendedName>
        <fullName evidence="4">DUF4239 domain-containing protein</fullName>
    </recommendedName>
</protein>
<keyword evidence="1" id="KW-1133">Transmembrane helix</keyword>
<evidence type="ECO:0000313" key="2">
    <source>
        <dbReference type="EMBL" id="SFP62056.1"/>
    </source>
</evidence>
<dbReference type="STRING" id="289003.SAMN05216190_11414"/>
<keyword evidence="3" id="KW-1185">Reference proteome</keyword>
<organism evidence="2 3">
    <name type="scientific">Pseudomonas borbori</name>
    <dbReference type="NCBI Taxonomy" id="289003"/>
    <lineage>
        <taxon>Bacteria</taxon>
        <taxon>Pseudomonadati</taxon>
        <taxon>Pseudomonadota</taxon>
        <taxon>Gammaproteobacteria</taxon>
        <taxon>Pseudomonadales</taxon>
        <taxon>Pseudomonadaceae</taxon>
        <taxon>Pseudomonas</taxon>
    </lineage>
</organism>
<keyword evidence="1" id="KW-0812">Transmembrane</keyword>
<feature type="transmembrane region" description="Helical" evidence="1">
    <location>
        <begin position="6"/>
        <end position="27"/>
    </location>
</feature>
<gene>
    <name evidence="2" type="ORF">SAMN05216190_11414</name>
</gene>
<dbReference type="RefSeq" id="WP_090501289.1">
    <property type="nucleotide sequence ID" value="NZ_FOWX01000014.1"/>
</dbReference>
<feature type="transmembrane region" description="Helical" evidence="1">
    <location>
        <begin position="216"/>
        <end position="234"/>
    </location>
</feature>
<accession>A0A1I5RVR6</accession>
<sequence length="274" mass="30036">MGFDGLSIVGFFVLTVLVVVIAIEAGYRLGHFIHNRSEDEKESPSSGITGATMGLLAFILAFTFAIVSERFDTRKALVREDANAIRTAFLRADFLPDADRDKAAALFGEYVDLRLAAALTRAPGDIRRVVVDSGRIHRQLWEMAVANARVDMNSDVAALYIESLNELINFHALRVTIALETRLPDEIWLVLAALMVLAMAGFGYQTAIAGSRRSWATPALAISFAVVVALIASLDRPESGYFAASQQPLVVLREEMSTTFEIRRKTQDMPQGGN</sequence>
<feature type="transmembrane region" description="Helical" evidence="1">
    <location>
        <begin position="48"/>
        <end position="67"/>
    </location>
</feature>
<dbReference type="Proteomes" id="UP000198784">
    <property type="component" value="Unassembled WGS sequence"/>
</dbReference>
<dbReference type="Pfam" id="PF14023">
    <property type="entry name" value="Bestrophin-like"/>
    <property type="match status" value="1"/>
</dbReference>
<evidence type="ECO:0000313" key="3">
    <source>
        <dbReference type="Proteomes" id="UP000198784"/>
    </source>
</evidence>
<dbReference type="OrthoDB" id="116415at2"/>
<proteinExistence type="predicted"/>
<evidence type="ECO:0008006" key="4">
    <source>
        <dbReference type="Google" id="ProtNLM"/>
    </source>
</evidence>
<evidence type="ECO:0000256" key="1">
    <source>
        <dbReference type="SAM" id="Phobius"/>
    </source>
</evidence>
<dbReference type="EMBL" id="FOWX01000014">
    <property type="protein sequence ID" value="SFP62056.1"/>
    <property type="molecule type" value="Genomic_DNA"/>
</dbReference>
<feature type="transmembrane region" description="Helical" evidence="1">
    <location>
        <begin position="187"/>
        <end position="204"/>
    </location>
</feature>